<dbReference type="PANTHER" id="PTHR21505">
    <property type="entry name" value="MADF DOMAIN-CONTAINING PROTEIN-RELATED"/>
    <property type="match status" value="1"/>
</dbReference>
<organism evidence="3 4">
    <name type="scientific">Drosophila virilis</name>
    <name type="common">Fruit fly</name>
    <dbReference type="NCBI Taxonomy" id="7244"/>
    <lineage>
        <taxon>Eukaryota</taxon>
        <taxon>Metazoa</taxon>
        <taxon>Ecdysozoa</taxon>
        <taxon>Arthropoda</taxon>
        <taxon>Hexapoda</taxon>
        <taxon>Insecta</taxon>
        <taxon>Pterygota</taxon>
        <taxon>Neoptera</taxon>
        <taxon>Endopterygota</taxon>
        <taxon>Diptera</taxon>
        <taxon>Brachycera</taxon>
        <taxon>Muscomorpha</taxon>
        <taxon>Ephydroidea</taxon>
        <taxon>Drosophilidae</taxon>
        <taxon>Drosophila</taxon>
    </lineage>
</organism>
<gene>
    <name evidence="3" type="primary">Dvir\GJ16895</name>
    <name evidence="3" type="ORF">Dvir_GJ16895</name>
</gene>
<feature type="domain" description="MADF" evidence="2">
    <location>
        <begin position="13"/>
        <end position="106"/>
    </location>
</feature>
<dbReference type="PhylomeDB" id="B4M717"/>
<dbReference type="Pfam" id="PF10545">
    <property type="entry name" value="MADF_DNA_bdg"/>
    <property type="match status" value="1"/>
</dbReference>
<accession>B4M717</accession>
<dbReference type="STRING" id="7244.B4M717"/>
<dbReference type="AlphaFoldDB" id="B4M717"/>
<dbReference type="OMA" id="QPCLYNS"/>
<dbReference type="OrthoDB" id="6577442at2759"/>
<protein>
    <recommendedName>
        <fullName evidence="2">MADF domain-containing protein</fullName>
    </recommendedName>
</protein>
<dbReference type="PANTHER" id="PTHR21505:SF8">
    <property type="entry name" value="DPT-YFP REPRESSOR BY OVEREXPRESSION, ISOFORM D-RELATED"/>
    <property type="match status" value="1"/>
</dbReference>
<dbReference type="InterPro" id="IPR006578">
    <property type="entry name" value="MADF-dom"/>
</dbReference>
<dbReference type="KEGG" id="dvi:6633809"/>
<reference evidence="3 4" key="1">
    <citation type="journal article" date="2007" name="Nature">
        <title>Evolution of genes and genomes on the Drosophila phylogeny.</title>
        <authorList>
            <consortium name="Drosophila 12 Genomes Consortium"/>
            <person name="Clark A.G."/>
            <person name="Eisen M.B."/>
            <person name="Smith D.R."/>
            <person name="Bergman C.M."/>
            <person name="Oliver B."/>
            <person name="Markow T.A."/>
            <person name="Kaufman T.C."/>
            <person name="Kellis M."/>
            <person name="Gelbart W."/>
            <person name="Iyer V.N."/>
            <person name="Pollard D.A."/>
            <person name="Sackton T.B."/>
            <person name="Larracuente A.M."/>
            <person name="Singh N.D."/>
            <person name="Abad J.P."/>
            <person name="Abt D.N."/>
            <person name="Adryan B."/>
            <person name="Aguade M."/>
            <person name="Akashi H."/>
            <person name="Anderson W.W."/>
            <person name="Aquadro C.F."/>
            <person name="Ardell D.H."/>
            <person name="Arguello R."/>
            <person name="Artieri C.G."/>
            <person name="Barbash D.A."/>
            <person name="Barker D."/>
            <person name="Barsanti P."/>
            <person name="Batterham P."/>
            <person name="Batzoglou S."/>
            <person name="Begun D."/>
            <person name="Bhutkar A."/>
            <person name="Blanco E."/>
            <person name="Bosak S.A."/>
            <person name="Bradley R.K."/>
            <person name="Brand A.D."/>
            <person name="Brent M.R."/>
            <person name="Brooks A.N."/>
            <person name="Brown R.H."/>
            <person name="Butlin R.K."/>
            <person name="Caggese C."/>
            <person name="Calvi B.R."/>
            <person name="Bernardo de Carvalho A."/>
            <person name="Caspi A."/>
            <person name="Castrezana S."/>
            <person name="Celniker S.E."/>
            <person name="Chang J.L."/>
            <person name="Chapple C."/>
            <person name="Chatterji S."/>
            <person name="Chinwalla A."/>
            <person name="Civetta A."/>
            <person name="Clifton S.W."/>
            <person name="Comeron J.M."/>
            <person name="Costello J.C."/>
            <person name="Coyne J.A."/>
            <person name="Daub J."/>
            <person name="David R.G."/>
            <person name="Delcher A.L."/>
            <person name="Delehaunty K."/>
            <person name="Do C.B."/>
            <person name="Ebling H."/>
            <person name="Edwards K."/>
            <person name="Eickbush T."/>
            <person name="Evans J.D."/>
            <person name="Filipski A."/>
            <person name="Findeiss S."/>
            <person name="Freyhult E."/>
            <person name="Fulton L."/>
            <person name="Fulton R."/>
            <person name="Garcia A.C."/>
            <person name="Gardiner A."/>
            <person name="Garfield D.A."/>
            <person name="Garvin B.E."/>
            <person name="Gibson G."/>
            <person name="Gilbert D."/>
            <person name="Gnerre S."/>
            <person name="Godfrey J."/>
            <person name="Good R."/>
            <person name="Gotea V."/>
            <person name="Gravely B."/>
            <person name="Greenberg A.J."/>
            <person name="Griffiths-Jones S."/>
            <person name="Gross S."/>
            <person name="Guigo R."/>
            <person name="Gustafson E.A."/>
            <person name="Haerty W."/>
            <person name="Hahn M.W."/>
            <person name="Halligan D.L."/>
            <person name="Halpern A.L."/>
            <person name="Halter G.M."/>
            <person name="Han M.V."/>
            <person name="Heger A."/>
            <person name="Hillier L."/>
            <person name="Hinrichs A.S."/>
            <person name="Holmes I."/>
            <person name="Hoskins R.A."/>
            <person name="Hubisz M.J."/>
            <person name="Hultmark D."/>
            <person name="Huntley M.A."/>
            <person name="Jaffe D.B."/>
            <person name="Jagadeeshan S."/>
            <person name="Jeck W.R."/>
            <person name="Johnson J."/>
            <person name="Jones C.D."/>
            <person name="Jordan W.C."/>
            <person name="Karpen G.H."/>
            <person name="Kataoka E."/>
            <person name="Keightley P.D."/>
            <person name="Kheradpour P."/>
            <person name="Kirkness E.F."/>
            <person name="Koerich L.B."/>
            <person name="Kristiansen K."/>
            <person name="Kudrna D."/>
            <person name="Kulathinal R.J."/>
            <person name="Kumar S."/>
            <person name="Kwok R."/>
            <person name="Lander E."/>
            <person name="Langley C.H."/>
            <person name="Lapoint R."/>
            <person name="Lazzaro B.P."/>
            <person name="Lee S.J."/>
            <person name="Levesque L."/>
            <person name="Li R."/>
            <person name="Lin C.F."/>
            <person name="Lin M.F."/>
            <person name="Lindblad-Toh K."/>
            <person name="Llopart A."/>
            <person name="Long M."/>
            <person name="Low L."/>
            <person name="Lozovsky E."/>
            <person name="Lu J."/>
            <person name="Luo M."/>
            <person name="Machado C.A."/>
            <person name="Makalowski W."/>
            <person name="Marzo M."/>
            <person name="Matsuda M."/>
            <person name="Matzkin L."/>
            <person name="McAllister B."/>
            <person name="McBride C.S."/>
            <person name="McKernan B."/>
            <person name="McKernan K."/>
            <person name="Mendez-Lago M."/>
            <person name="Minx P."/>
            <person name="Mollenhauer M.U."/>
            <person name="Montooth K."/>
            <person name="Mount S.M."/>
            <person name="Mu X."/>
            <person name="Myers E."/>
            <person name="Negre B."/>
            <person name="Newfeld S."/>
            <person name="Nielsen R."/>
            <person name="Noor M.A."/>
            <person name="O'Grady P."/>
            <person name="Pachter L."/>
            <person name="Papaceit M."/>
            <person name="Parisi M.J."/>
            <person name="Parisi M."/>
            <person name="Parts L."/>
            <person name="Pedersen J.S."/>
            <person name="Pesole G."/>
            <person name="Phillippy A.M."/>
            <person name="Ponting C.P."/>
            <person name="Pop M."/>
            <person name="Porcelli D."/>
            <person name="Powell J.R."/>
            <person name="Prohaska S."/>
            <person name="Pruitt K."/>
            <person name="Puig M."/>
            <person name="Quesneville H."/>
            <person name="Ram K.R."/>
            <person name="Rand D."/>
            <person name="Rasmussen M.D."/>
            <person name="Reed L.K."/>
            <person name="Reenan R."/>
            <person name="Reily A."/>
            <person name="Remington K.A."/>
            <person name="Rieger T.T."/>
            <person name="Ritchie M.G."/>
            <person name="Robin C."/>
            <person name="Rogers Y.H."/>
            <person name="Rohde C."/>
            <person name="Rozas J."/>
            <person name="Rubenfield M.J."/>
            <person name="Ruiz A."/>
            <person name="Russo S."/>
            <person name="Salzberg S.L."/>
            <person name="Sanchez-Gracia A."/>
            <person name="Saranga D.J."/>
            <person name="Sato H."/>
            <person name="Schaeffer S.W."/>
            <person name="Schatz M.C."/>
            <person name="Schlenke T."/>
            <person name="Schwartz R."/>
            <person name="Segarra C."/>
            <person name="Singh R.S."/>
            <person name="Sirot L."/>
            <person name="Sirota M."/>
            <person name="Sisneros N.B."/>
            <person name="Smith C.D."/>
            <person name="Smith T.F."/>
            <person name="Spieth J."/>
            <person name="Stage D.E."/>
            <person name="Stark A."/>
            <person name="Stephan W."/>
            <person name="Strausberg R.L."/>
            <person name="Strempel S."/>
            <person name="Sturgill D."/>
            <person name="Sutton G."/>
            <person name="Sutton G.G."/>
            <person name="Tao W."/>
            <person name="Teichmann S."/>
            <person name="Tobari Y.N."/>
            <person name="Tomimura Y."/>
            <person name="Tsolas J.M."/>
            <person name="Valente V.L."/>
            <person name="Venter E."/>
            <person name="Venter J.C."/>
            <person name="Vicario S."/>
            <person name="Vieira F.G."/>
            <person name="Vilella A.J."/>
            <person name="Villasante A."/>
            <person name="Walenz B."/>
            <person name="Wang J."/>
            <person name="Wasserman M."/>
            <person name="Watts T."/>
            <person name="Wilson D."/>
            <person name="Wilson R.K."/>
            <person name="Wing R.A."/>
            <person name="Wolfner M.F."/>
            <person name="Wong A."/>
            <person name="Wong G.K."/>
            <person name="Wu C.I."/>
            <person name="Wu G."/>
            <person name="Yamamoto D."/>
            <person name="Yang H.P."/>
            <person name="Yang S.P."/>
            <person name="Yorke J.A."/>
            <person name="Yoshida K."/>
            <person name="Zdobnov E."/>
            <person name="Zhang P."/>
            <person name="Zhang Y."/>
            <person name="Zimin A.V."/>
            <person name="Baldwin J."/>
            <person name="Abdouelleil A."/>
            <person name="Abdulkadir J."/>
            <person name="Abebe A."/>
            <person name="Abera B."/>
            <person name="Abreu J."/>
            <person name="Acer S.C."/>
            <person name="Aftuck L."/>
            <person name="Alexander A."/>
            <person name="An P."/>
            <person name="Anderson E."/>
            <person name="Anderson S."/>
            <person name="Arachi H."/>
            <person name="Azer M."/>
            <person name="Bachantsang P."/>
            <person name="Barry A."/>
            <person name="Bayul T."/>
            <person name="Berlin A."/>
            <person name="Bessette D."/>
            <person name="Bloom T."/>
            <person name="Blye J."/>
            <person name="Boguslavskiy L."/>
            <person name="Bonnet C."/>
            <person name="Boukhgalter B."/>
            <person name="Bourzgui I."/>
            <person name="Brown A."/>
            <person name="Cahill P."/>
            <person name="Channer S."/>
            <person name="Cheshatsang Y."/>
            <person name="Chuda L."/>
            <person name="Citroen M."/>
            <person name="Collymore A."/>
            <person name="Cooke P."/>
            <person name="Costello M."/>
            <person name="D'Aco K."/>
            <person name="Daza R."/>
            <person name="De Haan G."/>
            <person name="DeGray S."/>
            <person name="DeMaso C."/>
            <person name="Dhargay N."/>
            <person name="Dooley K."/>
            <person name="Dooley E."/>
            <person name="Doricent M."/>
            <person name="Dorje P."/>
            <person name="Dorjee K."/>
            <person name="Dupes A."/>
            <person name="Elong R."/>
            <person name="Falk J."/>
            <person name="Farina A."/>
            <person name="Faro S."/>
            <person name="Ferguson D."/>
            <person name="Fisher S."/>
            <person name="Foley C.D."/>
            <person name="Franke A."/>
            <person name="Friedrich D."/>
            <person name="Gadbois L."/>
            <person name="Gearin G."/>
            <person name="Gearin C.R."/>
            <person name="Giannoukos G."/>
            <person name="Goode T."/>
            <person name="Graham J."/>
            <person name="Grandbois E."/>
            <person name="Grewal S."/>
            <person name="Gyaltsen K."/>
            <person name="Hafez N."/>
            <person name="Hagos B."/>
            <person name="Hall J."/>
            <person name="Henson C."/>
            <person name="Hollinger A."/>
            <person name="Honan T."/>
            <person name="Huard M.D."/>
            <person name="Hughes L."/>
            <person name="Hurhula B."/>
            <person name="Husby M.E."/>
            <person name="Kamat A."/>
            <person name="Kanga B."/>
            <person name="Kashin S."/>
            <person name="Khazanovich D."/>
            <person name="Kisner P."/>
            <person name="Lance K."/>
            <person name="Lara M."/>
            <person name="Lee W."/>
            <person name="Lennon N."/>
            <person name="Letendre F."/>
            <person name="LeVine R."/>
            <person name="Lipovsky A."/>
            <person name="Liu X."/>
            <person name="Liu J."/>
            <person name="Liu S."/>
            <person name="Lokyitsang T."/>
            <person name="Lokyitsang Y."/>
            <person name="Lubonja R."/>
            <person name="Lui A."/>
            <person name="MacDonald P."/>
            <person name="Magnisalis V."/>
            <person name="Maru K."/>
            <person name="Matthews C."/>
            <person name="McCusker W."/>
            <person name="McDonough S."/>
            <person name="Mehta T."/>
            <person name="Meldrim J."/>
            <person name="Meneus L."/>
            <person name="Mihai O."/>
            <person name="Mihalev A."/>
            <person name="Mihova T."/>
            <person name="Mittelman R."/>
            <person name="Mlenga V."/>
            <person name="Montmayeur A."/>
            <person name="Mulrain L."/>
            <person name="Navidi A."/>
            <person name="Naylor J."/>
            <person name="Negash T."/>
            <person name="Nguyen T."/>
            <person name="Nguyen N."/>
            <person name="Nicol R."/>
            <person name="Norbu C."/>
            <person name="Norbu N."/>
            <person name="Novod N."/>
            <person name="O'Neill B."/>
            <person name="Osman S."/>
            <person name="Markiewicz E."/>
            <person name="Oyono O.L."/>
            <person name="Patti C."/>
            <person name="Phunkhang P."/>
            <person name="Pierre F."/>
            <person name="Priest M."/>
            <person name="Raghuraman S."/>
            <person name="Rege F."/>
            <person name="Reyes R."/>
            <person name="Rise C."/>
            <person name="Rogov P."/>
            <person name="Ross K."/>
            <person name="Ryan E."/>
            <person name="Settipalli S."/>
            <person name="Shea T."/>
            <person name="Sherpa N."/>
            <person name="Shi L."/>
            <person name="Shih D."/>
            <person name="Sparrow T."/>
            <person name="Spaulding J."/>
            <person name="Stalker J."/>
            <person name="Stange-Thomann N."/>
            <person name="Stavropoulos S."/>
            <person name="Stone C."/>
            <person name="Strader C."/>
            <person name="Tesfaye S."/>
            <person name="Thomson T."/>
            <person name="Thoulutsang Y."/>
            <person name="Thoulutsang D."/>
            <person name="Topham K."/>
            <person name="Topping I."/>
            <person name="Tsamla T."/>
            <person name="Vassiliev H."/>
            <person name="Vo A."/>
            <person name="Wangchuk T."/>
            <person name="Wangdi T."/>
            <person name="Weiand M."/>
            <person name="Wilkinson J."/>
            <person name="Wilson A."/>
            <person name="Yadav S."/>
            <person name="Young G."/>
            <person name="Yu Q."/>
            <person name="Zembek L."/>
            <person name="Zhong D."/>
            <person name="Zimmer A."/>
            <person name="Zwirko Z."/>
            <person name="Jaffe D.B."/>
            <person name="Alvarez P."/>
            <person name="Brockman W."/>
            <person name="Butler J."/>
            <person name="Chin C."/>
            <person name="Gnerre S."/>
            <person name="Grabherr M."/>
            <person name="Kleber M."/>
            <person name="Mauceli E."/>
            <person name="MacCallum I."/>
        </authorList>
    </citation>
    <scope>NUCLEOTIDE SEQUENCE [LARGE SCALE GENOMIC DNA]</scope>
    <source>
        <strain evidence="4">Tucson 15010-1051.87</strain>
    </source>
</reference>
<sequence>MAKLNETKIPITEFLEAYRRQPCLYNSLLDTYKNRVAREEAYEAIIRTLKIPQLTVLDIKLKIKSVRTVYTKELRILMREKELGRCYEPKLFWFRRADSFLRAVSLSHCKRVKNKDADVDNTSVDIKKETPLRILLNASGELIEGALQQRQQGEDEDELESSVGQLTDDAYNTELNEQPTKTTVSTGTNTNKPPNASSQTDEVSSNCSTRAPNKSELIIDDSTLCIMEQEQQQQQQQQAQHQQQQQTAPRKLKYMTYGQNHPSQSQQPHQRLSTPFASPSPSQQLELGSNTNHAVCFSGSNGTGQVAGSDDDLFVFGQSVASQLRTIPDPYSRSVAKLRIQQVLFEAETGQSSEAVSPHLHGF</sequence>
<name>B4M717_DROVI</name>
<evidence type="ECO:0000313" key="4">
    <source>
        <dbReference type="Proteomes" id="UP000008792"/>
    </source>
</evidence>
<feature type="compositionally biased region" description="Low complexity" evidence="1">
    <location>
        <begin position="180"/>
        <end position="192"/>
    </location>
</feature>
<dbReference type="HOGENOM" id="CLU_081682_0_0_1"/>
<dbReference type="PROSITE" id="PS51029">
    <property type="entry name" value="MADF"/>
    <property type="match status" value="1"/>
</dbReference>
<dbReference type="InParanoid" id="B4M717"/>
<evidence type="ECO:0000313" key="3">
    <source>
        <dbReference type="EMBL" id="EDW62584.1"/>
    </source>
</evidence>
<evidence type="ECO:0000259" key="2">
    <source>
        <dbReference type="PROSITE" id="PS51029"/>
    </source>
</evidence>
<dbReference type="EMBL" id="CH940653">
    <property type="protein sequence ID" value="EDW62584.1"/>
    <property type="molecule type" value="Genomic_DNA"/>
</dbReference>
<feature type="region of interest" description="Disordered" evidence="1">
    <location>
        <begin position="169"/>
        <end position="213"/>
    </location>
</feature>
<proteinExistence type="predicted"/>
<feature type="compositionally biased region" description="Low complexity" evidence="1">
    <location>
        <begin position="261"/>
        <end position="270"/>
    </location>
</feature>
<dbReference type="eggNOG" id="ENOG502SDRG">
    <property type="taxonomic scope" value="Eukaryota"/>
</dbReference>
<dbReference type="Proteomes" id="UP000008792">
    <property type="component" value="Unassembled WGS sequence"/>
</dbReference>
<feature type="compositionally biased region" description="Polar residues" evidence="1">
    <location>
        <begin position="271"/>
        <end position="288"/>
    </location>
</feature>
<keyword evidence="4" id="KW-1185">Reference proteome</keyword>
<feature type="region of interest" description="Disordered" evidence="1">
    <location>
        <begin position="258"/>
        <end position="288"/>
    </location>
</feature>
<feature type="compositionally biased region" description="Polar residues" evidence="1">
    <location>
        <begin position="193"/>
        <end position="212"/>
    </location>
</feature>
<evidence type="ECO:0000256" key="1">
    <source>
        <dbReference type="SAM" id="MobiDB-lite"/>
    </source>
</evidence>
<dbReference type="SMART" id="SM00595">
    <property type="entry name" value="MADF"/>
    <property type="match status" value="1"/>
</dbReference>